<dbReference type="InterPro" id="IPR029052">
    <property type="entry name" value="Metallo-depent_PP-like"/>
</dbReference>
<comment type="caution">
    <text evidence="3">The sequence shown here is derived from an EMBL/GenBank/DDBJ whole genome shotgun (WGS) entry which is preliminary data.</text>
</comment>
<dbReference type="GO" id="GO:0046872">
    <property type="term" value="F:metal ion binding"/>
    <property type="evidence" value="ECO:0007669"/>
    <property type="project" value="UniProtKB-KW"/>
</dbReference>
<dbReference type="PANTHER" id="PTHR42988">
    <property type="entry name" value="PHOSPHOHYDROLASE"/>
    <property type="match status" value="1"/>
</dbReference>
<gene>
    <name evidence="3" type="ORF">C8P68_1158</name>
</gene>
<evidence type="ECO:0000313" key="3">
    <source>
        <dbReference type="EMBL" id="PTQ92012.1"/>
    </source>
</evidence>
<reference evidence="3 4" key="1">
    <citation type="submission" date="2018-04" db="EMBL/GenBank/DDBJ databases">
        <title>Genomic Encyclopedia of Archaeal and Bacterial Type Strains, Phase II (KMG-II): from individual species to whole genera.</title>
        <authorList>
            <person name="Goeker M."/>
        </authorList>
    </citation>
    <scope>NUCLEOTIDE SEQUENCE [LARGE SCALE GENOMIC DNA]</scope>
    <source>
        <strain evidence="3 4">DSM 26809</strain>
    </source>
</reference>
<organism evidence="3 4">
    <name type="scientific">Mucilaginibacter yixingensis</name>
    <dbReference type="NCBI Taxonomy" id="1295612"/>
    <lineage>
        <taxon>Bacteria</taxon>
        <taxon>Pseudomonadati</taxon>
        <taxon>Bacteroidota</taxon>
        <taxon>Sphingobacteriia</taxon>
        <taxon>Sphingobacteriales</taxon>
        <taxon>Sphingobacteriaceae</taxon>
        <taxon>Mucilaginibacter</taxon>
    </lineage>
</organism>
<dbReference type="InterPro" id="IPR029057">
    <property type="entry name" value="PRTase-like"/>
</dbReference>
<name>A0A2T5J4A9_9SPHI</name>
<sequence length="602" mass="68316">MSAKVIIHLSDLHVSSHKNEDEELITKPGSYLTTSEANNIGKNFIDEFCAHVQTHYGADEKYLIISGDIADKSYEPEYHFAVYFLKRLTDKLGIPSEKIMVVPGDHDVNRMKLTNAYAASDKRQKPYELHEAKFADFSAFYQSFLERDFAYDSIITDTLVFTEERLLLIGLNSNGHIGIVGGKGFIDQDQLDAELTALLTEYTDFVKIAVFHHNFYGQYENNLDGQWDAHNKIEVKRVLERHGFGVVMYGNEHTSASNSVNQLAMIAAPAFSKTDVPGGFKVYRIDTESGLFLDHFIHGLRNEHAHTDFPFGSWSKLQKNDNNENIGRIVLRQPVAAEIVIETHDLLAMPRPGTEAGPGAEDGATEMVAPEADGGAGSLVFDFNKNEYHKKLFGIVKELNLFKSGHFHWSDSSKAHNWIDVPMLLSERDHVMLAQKAIYDVVTRNELDFDFVLALGIEGNIIGSYTGLRSDKPFSYLPYSYRYNDHEAYEKKIAVENGGRFRHILIITDVVNNGKTVDRLVENEQEFFKPEHIDRISVVSLFYTGSTPDNIVSNASNLRVDHYFVSHMKVERCPYGKDFRETCMIYREKLACVHEFYDASQT</sequence>
<evidence type="ECO:0000256" key="2">
    <source>
        <dbReference type="ARBA" id="ARBA00022801"/>
    </source>
</evidence>
<dbReference type="GO" id="GO:0016787">
    <property type="term" value="F:hydrolase activity"/>
    <property type="evidence" value="ECO:0007669"/>
    <property type="project" value="UniProtKB-KW"/>
</dbReference>
<keyword evidence="1" id="KW-0479">Metal-binding</keyword>
<dbReference type="PANTHER" id="PTHR42988:SF2">
    <property type="entry name" value="CYCLIC NUCLEOTIDE PHOSPHODIESTERASE CBUA0032-RELATED"/>
    <property type="match status" value="1"/>
</dbReference>
<dbReference type="SUPFAM" id="SSF53271">
    <property type="entry name" value="PRTase-like"/>
    <property type="match status" value="1"/>
</dbReference>
<dbReference type="InterPro" id="IPR050884">
    <property type="entry name" value="CNP_phosphodiesterase-III"/>
</dbReference>
<protein>
    <submittedName>
        <fullName evidence="3">Calcineurin-like phosphoesterase family protein</fullName>
    </submittedName>
</protein>
<keyword evidence="4" id="KW-1185">Reference proteome</keyword>
<dbReference type="OrthoDB" id="1091411at2"/>
<evidence type="ECO:0000256" key="1">
    <source>
        <dbReference type="ARBA" id="ARBA00022723"/>
    </source>
</evidence>
<dbReference type="EMBL" id="QAOQ01000015">
    <property type="protein sequence ID" value="PTQ92012.1"/>
    <property type="molecule type" value="Genomic_DNA"/>
</dbReference>
<dbReference type="Gene3D" id="3.40.50.2020">
    <property type="match status" value="1"/>
</dbReference>
<proteinExistence type="predicted"/>
<evidence type="ECO:0000313" key="4">
    <source>
        <dbReference type="Proteomes" id="UP000244168"/>
    </source>
</evidence>
<dbReference type="SUPFAM" id="SSF56300">
    <property type="entry name" value="Metallo-dependent phosphatases"/>
    <property type="match status" value="1"/>
</dbReference>
<accession>A0A2T5J4A9</accession>
<keyword evidence="2" id="KW-0378">Hydrolase</keyword>
<dbReference type="Gene3D" id="3.60.21.10">
    <property type="match status" value="1"/>
</dbReference>
<dbReference type="Proteomes" id="UP000244168">
    <property type="component" value="Unassembled WGS sequence"/>
</dbReference>
<dbReference type="AlphaFoldDB" id="A0A2T5J4A9"/>
<dbReference type="RefSeq" id="WP_107831761.1">
    <property type="nucleotide sequence ID" value="NZ_CP160205.1"/>
</dbReference>